<keyword evidence="1" id="KW-0802">TPR repeat</keyword>
<dbReference type="PROSITE" id="PS50005">
    <property type="entry name" value="TPR"/>
    <property type="match status" value="1"/>
</dbReference>
<dbReference type="Pfam" id="PF14559">
    <property type="entry name" value="TPR_19"/>
    <property type="match status" value="1"/>
</dbReference>
<gene>
    <name evidence="3" type="ORF">K6Y31_06815</name>
</gene>
<dbReference type="SUPFAM" id="SSF48452">
    <property type="entry name" value="TPR-like"/>
    <property type="match status" value="1"/>
</dbReference>
<keyword evidence="4" id="KW-1185">Reference proteome</keyword>
<reference evidence="3 4" key="1">
    <citation type="journal article" date="2022" name="Environ. Microbiol. Rep.">
        <title>Eco-phylogenetic analyses reveal divergent evolution of vitamin B12 metabolism in the marine bacterial family 'Psychromonadaceae'.</title>
        <authorList>
            <person name="Jin X."/>
            <person name="Yang Y."/>
            <person name="Cao H."/>
            <person name="Gao B."/>
            <person name="Zhao Z."/>
        </authorList>
    </citation>
    <scope>NUCLEOTIDE SEQUENCE [LARGE SCALE GENOMIC DNA]</scope>
    <source>
        <strain evidence="3 4">MKS20</strain>
    </source>
</reference>
<comment type="caution">
    <text evidence="3">The sequence shown here is derived from an EMBL/GenBank/DDBJ whole genome shotgun (WGS) entry which is preliminary data.</text>
</comment>
<feature type="chain" id="PRO_5047488984" evidence="2">
    <location>
        <begin position="18"/>
        <end position="205"/>
    </location>
</feature>
<sequence length="205" mass="23084">MKYLIALMMLFSSQLWAASADDMMVSLQQDWAHIKYEVDEKEREKGFETLVKQAEEALKAHPKSANLMIWNAIILSTYAGEKGGLGALSLVKQAKSLLERSLEIDDKALDGSAYTSLASLYYQVPGWPIGFGDDDKARSYFKKALQLNPNGIDSNFFYGDFLIQQKKKQEAKKVLQQALKAAPRPGREVADKGRKDEIYRLLVTL</sequence>
<feature type="signal peptide" evidence="2">
    <location>
        <begin position="1"/>
        <end position="17"/>
    </location>
</feature>
<evidence type="ECO:0000256" key="2">
    <source>
        <dbReference type="SAM" id="SignalP"/>
    </source>
</evidence>
<dbReference type="InterPro" id="IPR011990">
    <property type="entry name" value="TPR-like_helical_dom_sf"/>
</dbReference>
<evidence type="ECO:0000313" key="4">
    <source>
        <dbReference type="Proteomes" id="UP001201273"/>
    </source>
</evidence>
<evidence type="ECO:0000256" key="1">
    <source>
        <dbReference type="PROSITE-ProRule" id="PRU00339"/>
    </source>
</evidence>
<dbReference type="EMBL" id="JAIMJA010000005">
    <property type="protein sequence ID" value="MCE2594522.1"/>
    <property type="molecule type" value="Genomic_DNA"/>
</dbReference>
<dbReference type="InterPro" id="IPR019734">
    <property type="entry name" value="TPR_rpt"/>
</dbReference>
<keyword evidence="2" id="KW-0732">Signal</keyword>
<feature type="repeat" description="TPR" evidence="1">
    <location>
        <begin position="118"/>
        <end position="151"/>
    </location>
</feature>
<name>A0ABS8W8U1_9GAMM</name>
<organism evidence="3 4">
    <name type="scientific">Motilimonas cestriensis</name>
    <dbReference type="NCBI Taxonomy" id="2742685"/>
    <lineage>
        <taxon>Bacteria</taxon>
        <taxon>Pseudomonadati</taxon>
        <taxon>Pseudomonadota</taxon>
        <taxon>Gammaproteobacteria</taxon>
        <taxon>Alteromonadales</taxon>
        <taxon>Alteromonadales genera incertae sedis</taxon>
        <taxon>Motilimonas</taxon>
    </lineage>
</organism>
<accession>A0ABS8W8U1</accession>
<dbReference type="Proteomes" id="UP001201273">
    <property type="component" value="Unassembled WGS sequence"/>
</dbReference>
<dbReference type="Gene3D" id="1.25.40.10">
    <property type="entry name" value="Tetratricopeptide repeat domain"/>
    <property type="match status" value="1"/>
</dbReference>
<proteinExistence type="predicted"/>
<dbReference type="RefSeq" id="WP_233052059.1">
    <property type="nucleotide sequence ID" value="NZ_JAIMJA010000005.1"/>
</dbReference>
<protein>
    <submittedName>
        <fullName evidence="3">Tetratricopeptide repeat protein</fullName>
    </submittedName>
</protein>
<evidence type="ECO:0000313" key="3">
    <source>
        <dbReference type="EMBL" id="MCE2594522.1"/>
    </source>
</evidence>